<organism evidence="1 2">
    <name type="scientific">Lentinula detonsa</name>
    <dbReference type="NCBI Taxonomy" id="2804962"/>
    <lineage>
        <taxon>Eukaryota</taxon>
        <taxon>Fungi</taxon>
        <taxon>Dikarya</taxon>
        <taxon>Basidiomycota</taxon>
        <taxon>Agaricomycotina</taxon>
        <taxon>Agaricomycetes</taxon>
        <taxon>Agaricomycetidae</taxon>
        <taxon>Agaricales</taxon>
        <taxon>Marasmiineae</taxon>
        <taxon>Omphalotaceae</taxon>
        <taxon>Lentinula</taxon>
    </lineage>
</organism>
<sequence>MISCHYQLTFVGCVSISLRSKHRSDIYLLPTAHMLSVGAGYCLSDPSLILKTVPTMQVLRDWERLCSKRNHIWWTTFSILHRYVMVWTQQMTGIDVTVFNLLCTFLHLDYLLDCRSDKADNSSKVMLDGDCRLGSSLGFVLPFTSLILNRCSHRSFYFWLESSFYLTVRYSEVLFRQRWLIEARRMLHVLYYTNYRVSRPQDTELEDQEYQEMYDSIGQSLY</sequence>
<evidence type="ECO:0000313" key="2">
    <source>
        <dbReference type="Proteomes" id="UP001163850"/>
    </source>
</evidence>
<evidence type="ECO:0000313" key="1">
    <source>
        <dbReference type="EMBL" id="KAJ3984620.1"/>
    </source>
</evidence>
<gene>
    <name evidence="1" type="ORF">F5890DRAFT_1285253</name>
</gene>
<accession>A0AA38Q0M6</accession>
<dbReference type="EMBL" id="MU801984">
    <property type="protein sequence ID" value="KAJ3984620.1"/>
    <property type="molecule type" value="Genomic_DNA"/>
</dbReference>
<comment type="caution">
    <text evidence="1">The sequence shown here is derived from an EMBL/GenBank/DDBJ whole genome shotgun (WGS) entry which is preliminary data.</text>
</comment>
<protein>
    <submittedName>
        <fullName evidence="1">Uncharacterized protein</fullName>
    </submittedName>
</protein>
<dbReference type="AlphaFoldDB" id="A0AA38Q0M6"/>
<reference evidence="1" key="1">
    <citation type="submission" date="2022-08" db="EMBL/GenBank/DDBJ databases">
        <authorList>
            <consortium name="DOE Joint Genome Institute"/>
            <person name="Min B."/>
            <person name="Riley R."/>
            <person name="Sierra-Patev S."/>
            <person name="Naranjo-Ortiz M."/>
            <person name="Looney B."/>
            <person name="Konkel Z."/>
            <person name="Slot J.C."/>
            <person name="Sakamoto Y."/>
            <person name="Steenwyk J.L."/>
            <person name="Rokas A."/>
            <person name="Carro J."/>
            <person name="Camarero S."/>
            <person name="Ferreira P."/>
            <person name="Molpeceres G."/>
            <person name="Ruiz-Duenas F.J."/>
            <person name="Serrano A."/>
            <person name="Henrissat B."/>
            <person name="Drula E."/>
            <person name="Hughes K.W."/>
            <person name="Mata J.L."/>
            <person name="Ishikawa N.K."/>
            <person name="Vargas-Isla R."/>
            <person name="Ushijima S."/>
            <person name="Smith C.A."/>
            <person name="Ahrendt S."/>
            <person name="Andreopoulos W."/>
            <person name="He G."/>
            <person name="Labutti K."/>
            <person name="Lipzen A."/>
            <person name="Ng V."/>
            <person name="Sandor L."/>
            <person name="Barry K."/>
            <person name="Martinez A.T."/>
            <person name="Xiao Y."/>
            <person name="Gibbons J.G."/>
            <person name="Terashima K."/>
            <person name="Hibbett D.S."/>
            <person name="Grigoriev I.V."/>
        </authorList>
    </citation>
    <scope>NUCLEOTIDE SEQUENCE</scope>
    <source>
        <strain evidence="1">TFB7829</strain>
    </source>
</reference>
<dbReference type="Proteomes" id="UP001163850">
    <property type="component" value="Unassembled WGS sequence"/>
</dbReference>
<name>A0AA38Q0M6_9AGAR</name>
<proteinExistence type="predicted"/>